<dbReference type="NCBIfam" id="TIGR03976">
    <property type="entry name" value="chp_LLNDYxLRE"/>
    <property type="match status" value="1"/>
</dbReference>
<proteinExistence type="predicted"/>
<dbReference type="AlphaFoldDB" id="A0AAE4GA09"/>
<dbReference type="InterPro" id="IPR023974">
    <property type="entry name" value="HxsD"/>
</dbReference>
<protein>
    <submittedName>
        <fullName evidence="1">His-Xaa-Ser system protein HxsD</fullName>
    </submittedName>
</protein>
<gene>
    <name evidence="1" type="primary">hxsD</name>
    <name evidence="1" type="ORF">RJN63_17340</name>
</gene>
<reference evidence="1" key="1">
    <citation type="submission" date="2023-02" db="EMBL/GenBank/DDBJ databases">
        <title>Description of Herbaspirillum huttiense subsp. nephrolepsisexaltata and Herbaspirillum huttiense subsp. lycopersicon.</title>
        <authorList>
            <person name="Poudel M."/>
            <person name="Sharma A."/>
            <person name="Goss E."/>
            <person name="Tapia J.H."/>
            <person name="Harmon C.M."/>
            <person name="Jones J.B."/>
        </authorList>
    </citation>
    <scope>NUCLEOTIDE SEQUENCE</scope>
    <source>
        <strain evidence="1">NC40101</strain>
    </source>
</reference>
<evidence type="ECO:0000313" key="1">
    <source>
        <dbReference type="EMBL" id="MDT0338608.1"/>
    </source>
</evidence>
<accession>A0AAE4GA09</accession>
<name>A0AAE4GA09_9BURK</name>
<dbReference type="RefSeq" id="WP_310838040.1">
    <property type="nucleotide sequence ID" value="NZ_JAVLSM010000010.1"/>
</dbReference>
<dbReference type="EMBL" id="JAVRAA010000009">
    <property type="protein sequence ID" value="MDT0338608.1"/>
    <property type="molecule type" value="Genomic_DNA"/>
</dbReference>
<comment type="caution">
    <text evidence="1">The sequence shown here is derived from an EMBL/GenBank/DDBJ whole genome shotgun (WGS) entry which is preliminary data.</text>
</comment>
<sequence>MDSHLLVEFDSKAFSLLAIQKACHRFSNLASFEVQVHGRDGQDVIQVTALPLAAKSEGGLEHLAKQLRNEALDQQLREQIRAQTEGVRNLILAHAFSKTGLISPDGAPPAA</sequence>
<organism evidence="1">
    <name type="scientific">Herbaspirillum huttiense subsp. nephrolepidis</name>
    <dbReference type="NCBI Taxonomy" id="3075126"/>
    <lineage>
        <taxon>Bacteria</taxon>
        <taxon>Pseudomonadati</taxon>
        <taxon>Pseudomonadota</taxon>
        <taxon>Betaproteobacteria</taxon>
        <taxon>Burkholderiales</taxon>
        <taxon>Oxalobacteraceae</taxon>
        <taxon>Herbaspirillum</taxon>
    </lineage>
</organism>